<dbReference type="AlphaFoldDB" id="A0A9Q3ZA18"/>
<organism evidence="2 3">
    <name type="scientific">Streptomyces guryensis</name>
    <dbReference type="NCBI Taxonomy" id="2886947"/>
    <lineage>
        <taxon>Bacteria</taxon>
        <taxon>Bacillati</taxon>
        <taxon>Actinomycetota</taxon>
        <taxon>Actinomycetes</taxon>
        <taxon>Kitasatosporales</taxon>
        <taxon>Streptomycetaceae</taxon>
        <taxon>Streptomyces</taxon>
    </lineage>
</organism>
<dbReference type="Pfam" id="PF12728">
    <property type="entry name" value="HTH_17"/>
    <property type="match status" value="1"/>
</dbReference>
<proteinExistence type="predicted"/>
<sequence>MGESTPAIEHATIWQLLAPPQLAELLAVSEKTLRNWRNDSKGPAYIKLDGGAVRYPMRDVYAWLDEQRNASVRLHAQRAHEMRPVESKRFLDVA</sequence>
<dbReference type="RefSeq" id="WP_232655313.1">
    <property type="nucleotide sequence ID" value="NZ_JAJSBI010000039.1"/>
</dbReference>
<name>A0A9Q3ZA18_9ACTN</name>
<keyword evidence="3" id="KW-1185">Reference proteome</keyword>
<dbReference type="InterPro" id="IPR009061">
    <property type="entry name" value="DNA-bd_dom_put_sf"/>
</dbReference>
<protein>
    <submittedName>
        <fullName evidence="2">Helix-turn-helix domain-containing protein</fullName>
    </submittedName>
</protein>
<gene>
    <name evidence="2" type="ORF">LJ657_43875</name>
</gene>
<reference evidence="2" key="1">
    <citation type="submission" date="2021-12" db="EMBL/GenBank/DDBJ databases">
        <authorList>
            <person name="Lee J.-H."/>
            <person name="Kim S.-B."/>
        </authorList>
    </citation>
    <scope>NUCLEOTIDE SEQUENCE</scope>
    <source>
        <strain evidence="2">NR30</strain>
    </source>
</reference>
<accession>A0A9Q3ZA18</accession>
<evidence type="ECO:0000313" key="2">
    <source>
        <dbReference type="EMBL" id="MCD9880378.1"/>
    </source>
</evidence>
<dbReference type="InterPro" id="IPR036388">
    <property type="entry name" value="WH-like_DNA-bd_sf"/>
</dbReference>
<dbReference type="Proteomes" id="UP001108029">
    <property type="component" value="Unassembled WGS sequence"/>
</dbReference>
<evidence type="ECO:0000259" key="1">
    <source>
        <dbReference type="Pfam" id="PF12728"/>
    </source>
</evidence>
<dbReference type="EMBL" id="JAJSBI010000039">
    <property type="protein sequence ID" value="MCD9880378.1"/>
    <property type="molecule type" value="Genomic_DNA"/>
</dbReference>
<evidence type="ECO:0000313" key="3">
    <source>
        <dbReference type="Proteomes" id="UP001108029"/>
    </source>
</evidence>
<comment type="caution">
    <text evidence="2">The sequence shown here is derived from an EMBL/GenBank/DDBJ whole genome shotgun (WGS) entry which is preliminary data.</text>
</comment>
<feature type="domain" description="Helix-turn-helix" evidence="1">
    <location>
        <begin position="19"/>
        <end position="68"/>
    </location>
</feature>
<dbReference type="InterPro" id="IPR041657">
    <property type="entry name" value="HTH_17"/>
</dbReference>
<dbReference type="SUPFAM" id="SSF46955">
    <property type="entry name" value="Putative DNA-binding domain"/>
    <property type="match status" value="1"/>
</dbReference>
<dbReference type="Gene3D" id="1.10.10.10">
    <property type="entry name" value="Winged helix-like DNA-binding domain superfamily/Winged helix DNA-binding domain"/>
    <property type="match status" value="1"/>
</dbReference>